<organism evidence="11 12">
    <name type="scientific">Pythium oligandrum</name>
    <name type="common">Mycoparasitic fungus</name>
    <dbReference type="NCBI Taxonomy" id="41045"/>
    <lineage>
        <taxon>Eukaryota</taxon>
        <taxon>Sar</taxon>
        <taxon>Stramenopiles</taxon>
        <taxon>Oomycota</taxon>
        <taxon>Peronosporomycetes</taxon>
        <taxon>Pythiales</taxon>
        <taxon>Pythiaceae</taxon>
        <taxon>Pythium</taxon>
    </lineage>
</organism>
<dbReference type="Gene3D" id="3.30.200.20">
    <property type="entry name" value="Phosphorylase Kinase, domain 1"/>
    <property type="match status" value="1"/>
</dbReference>
<dbReference type="InterPro" id="IPR008271">
    <property type="entry name" value="Ser/Thr_kinase_AS"/>
</dbReference>
<dbReference type="Gene3D" id="1.10.510.10">
    <property type="entry name" value="Transferase(Phosphotransferase) domain 1"/>
    <property type="match status" value="1"/>
</dbReference>
<dbReference type="SMART" id="SM00220">
    <property type="entry name" value="S_TKc"/>
    <property type="match status" value="1"/>
</dbReference>
<dbReference type="GO" id="GO:0005524">
    <property type="term" value="F:ATP binding"/>
    <property type="evidence" value="ECO:0007669"/>
    <property type="project" value="UniProtKB-UniRule"/>
</dbReference>
<dbReference type="Proteomes" id="UP000794436">
    <property type="component" value="Unassembled WGS sequence"/>
</dbReference>
<sequence length="490" mass="55283">MGNTQQSMAREAREQAIARRTLYRRSFLRRSEGDDDASSCSSSDSGFCAVDAVWKHEMSYSTASDSEDDNGMIRFNDPVRENLMMLPSTLDPLGRKIRRITTEVVDSEEQLLLVKRRATAAKAVALVRDDSAKSKRAVPDAPPMTPQDFEYLKVIGVGGMGRVVLVRNRRDEKLYAMKVVSKRSVRENNWMDKVQSERDVLGGTHHDSLVHLRWAFQTKSSLFLVMDYCPGGELSSHLQNAERFTEEVALFYAAEVVLALEHLHRHGIIYRDLKPENILLTAEGHIKLVDFGLSKFGITEATAGANSICGSYEYVAPEVFSSRGYGIAVDWWSFGAVLYEMLTGLPPWYNENPNTMRKRVLTKPLSFPSHVSPDARDLLRTLLCRDPERRLGSRDGSLEIKRHAFFRSIDWQLITFREVVPPIRPCESEESIVNATNFDEEFTRLSIGSVDSVSNLCDEFMGFNFEAPVVSHIEYGYGRDIGARKTGVCA</sequence>
<dbReference type="OrthoDB" id="63267at2759"/>
<protein>
    <submittedName>
        <fullName evidence="11">Uncharacterized protein</fullName>
    </submittedName>
</protein>
<gene>
    <name evidence="11" type="ORF">Poli38472_003285</name>
</gene>
<evidence type="ECO:0000259" key="9">
    <source>
        <dbReference type="PROSITE" id="PS50011"/>
    </source>
</evidence>
<feature type="binding site" evidence="7">
    <location>
        <position position="178"/>
    </location>
    <ligand>
        <name>ATP</name>
        <dbReference type="ChEBI" id="CHEBI:30616"/>
    </ligand>
</feature>
<keyword evidence="5" id="KW-0418">Kinase</keyword>
<dbReference type="Pfam" id="PF00069">
    <property type="entry name" value="Pkinase"/>
    <property type="match status" value="1"/>
</dbReference>
<dbReference type="InterPro" id="IPR017441">
    <property type="entry name" value="Protein_kinase_ATP_BS"/>
</dbReference>
<evidence type="ECO:0000256" key="5">
    <source>
        <dbReference type="ARBA" id="ARBA00022777"/>
    </source>
</evidence>
<dbReference type="PROSITE" id="PS00108">
    <property type="entry name" value="PROTEIN_KINASE_ST"/>
    <property type="match status" value="1"/>
</dbReference>
<evidence type="ECO:0000256" key="6">
    <source>
        <dbReference type="ARBA" id="ARBA00022840"/>
    </source>
</evidence>
<dbReference type="InterPro" id="IPR011009">
    <property type="entry name" value="Kinase-like_dom_sf"/>
</dbReference>
<dbReference type="PROSITE" id="PS00107">
    <property type="entry name" value="PROTEIN_KINASE_ATP"/>
    <property type="match status" value="1"/>
</dbReference>
<dbReference type="EMBL" id="SPLM01000144">
    <property type="protein sequence ID" value="TMW57360.1"/>
    <property type="molecule type" value="Genomic_DNA"/>
</dbReference>
<feature type="domain" description="Protein kinase" evidence="9">
    <location>
        <begin position="149"/>
        <end position="406"/>
    </location>
</feature>
<feature type="domain" description="AGC-kinase C-terminal" evidence="10">
    <location>
        <begin position="407"/>
        <end position="475"/>
    </location>
</feature>
<evidence type="ECO:0000313" key="11">
    <source>
        <dbReference type="EMBL" id="TMW57360.1"/>
    </source>
</evidence>
<dbReference type="SUPFAM" id="SSF56112">
    <property type="entry name" value="Protein kinase-like (PK-like)"/>
    <property type="match status" value="1"/>
</dbReference>
<accession>A0A8K1FBJ8</accession>
<evidence type="ECO:0000259" key="10">
    <source>
        <dbReference type="PROSITE" id="PS51285"/>
    </source>
</evidence>
<dbReference type="InterPro" id="IPR000961">
    <property type="entry name" value="AGC-kinase_C"/>
</dbReference>
<proteinExistence type="inferred from homology"/>
<dbReference type="GO" id="GO:0004674">
    <property type="term" value="F:protein serine/threonine kinase activity"/>
    <property type="evidence" value="ECO:0007669"/>
    <property type="project" value="UniProtKB-KW"/>
</dbReference>
<dbReference type="FunFam" id="1.10.510.10:FF:000465">
    <property type="entry name" value="Non-specific serine/threonine protein kinase"/>
    <property type="match status" value="1"/>
</dbReference>
<comment type="similarity">
    <text evidence="8">Belongs to the protein kinase superfamily.</text>
</comment>
<keyword evidence="4 7" id="KW-0547">Nucleotide-binding</keyword>
<evidence type="ECO:0000256" key="2">
    <source>
        <dbReference type="ARBA" id="ARBA00022553"/>
    </source>
</evidence>
<reference evidence="11" key="1">
    <citation type="submission" date="2019-03" db="EMBL/GenBank/DDBJ databases">
        <title>Long read genome sequence of the mycoparasitic Pythium oligandrum ATCC 38472 isolated from sugarbeet rhizosphere.</title>
        <authorList>
            <person name="Gaulin E."/>
        </authorList>
    </citation>
    <scope>NUCLEOTIDE SEQUENCE</scope>
    <source>
        <strain evidence="11">ATCC 38472_TT</strain>
    </source>
</reference>
<name>A0A8K1FBJ8_PYTOL</name>
<keyword evidence="3" id="KW-0808">Transferase</keyword>
<dbReference type="InterPro" id="IPR000719">
    <property type="entry name" value="Prot_kinase_dom"/>
</dbReference>
<comment type="caution">
    <text evidence="11">The sequence shown here is derived from an EMBL/GenBank/DDBJ whole genome shotgun (WGS) entry which is preliminary data.</text>
</comment>
<keyword evidence="2" id="KW-0597">Phosphoprotein</keyword>
<dbReference type="PROSITE" id="PS51285">
    <property type="entry name" value="AGC_KINASE_CTER"/>
    <property type="match status" value="1"/>
</dbReference>
<evidence type="ECO:0000256" key="4">
    <source>
        <dbReference type="ARBA" id="ARBA00022741"/>
    </source>
</evidence>
<dbReference type="InterPro" id="IPR045270">
    <property type="entry name" value="STKc_AGC"/>
</dbReference>
<dbReference type="AlphaFoldDB" id="A0A8K1FBJ8"/>
<dbReference type="CDD" id="cd05123">
    <property type="entry name" value="STKc_AGC"/>
    <property type="match status" value="1"/>
</dbReference>
<dbReference type="PANTHER" id="PTHR24351">
    <property type="entry name" value="RIBOSOMAL PROTEIN S6 KINASE"/>
    <property type="match status" value="1"/>
</dbReference>
<evidence type="ECO:0000313" key="12">
    <source>
        <dbReference type="Proteomes" id="UP000794436"/>
    </source>
</evidence>
<keyword evidence="1 8" id="KW-0723">Serine/threonine-protein kinase</keyword>
<keyword evidence="6 7" id="KW-0067">ATP-binding</keyword>
<evidence type="ECO:0000256" key="1">
    <source>
        <dbReference type="ARBA" id="ARBA00022527"/>
    </source>
</evidence>
<evidence type="ECO:0000256" key="3">
    <source>
        <dbReference type="ARBA" id="ARBA00022679"/>
    </source>
</evidence>
<keyword evidence="12" id="KW-1185">Reference proteome</keyword>
<dbReference type="PROSITE" id="PS50011">
    <property type="entry name" value="PROTEIN_KINASE_DOM"/>
    <property type="match status" value="1"/>
</dbReference>
<evidence type="ECO:0000256" key="8">
    <source>
        <dbReference type="RuleBase" id="RU000304"/>
    </source>
</evidence>
<evidence type="ECO:0000256" key="7">
    <source>
        <dbReference type="PROSITE-ProRule" id="PRU10141"/>
    </source>
</evidence>